<dbReference type="EMBL" id="NHRY01000216">
    <property type="protein sequence ID" value="PPQ30134.1"/>
    <property type="molecule type" value="Genomic_DNA"/>
</dbReference>
<dbReference type="Proteomes" id="UP000239724">
    <property type="component" value="Unassembled WGS sequence"/>
</dbReference>
<organism evidence="1 2">
    <name type="scientific">Rhodopila globiformis</name>
    <name type="common">Rhodopseudomonas globiformis</name>
    <dbReference type="NCBI Taxonomy" id="1071"/>
    <lineage>
        <taxon>Bacteria</taxon>
        <taxon>Pseudomonadati</taxon>
        <taxon>Pseudomonadota</taxon>
        <taxon>Alphaproteobacteria</taxon>
        <taxon>Acetobacterales</taxon>
        <taxon>Acetobacteraceae</taxon>
        <taxon>Rhodopila</taxon>
    </lineage>
</organism>
<name>A0A2S6N698_RHOGL</name>
<sequence length="87" mass="9967">MLQAVDRQANDHIARAQLDLFHDLSDRIHLTPDERRRALALSDGDWRAWDNFLADGPLPSWPPLPDMLRHLGNVTFKLLIASDSRTL</sequence>
<protein>
    <submittedName>
        <fullName evidence="1">Uncharacterized protein</fullName>
    </submittedName>
</protein>
<accession>A0A2S6N698</accession>
<keyword evidence="2" id="KW-1185">Reference proteome</keyword>
<dbReference type="RefSeq" id="WP_146101862.1">
    <property type="nucleotide sequence ID" value="NZ_NHRY01000216.1"/>
</dbReference>
<evidence type="ECO:0000313" key="2">
    <source>
        <dbReference type="Proteomes" id="UP000239724"/>
    </source>
</evidence>
<dbReference type="AlphaFoldDB" id="A0A2S6N698"/>
<comment type="caution">
    <text evidence="1">The sequence shown here is derived from an EMBL/GenBank/DDBJ whole genome shotgun (WGS) entry which is preliminary data.</text>
</comment>
<evidence type="ECO:0000313" key="1">
    <source>
        <dbReference type="EMBL" id="PPQ30134.1"/>
    </source>
</evidence>
<dbReference type="OrthoDB" id="9923100at2"/>
<proteinExistence type="predicted"/>
<gene>
    <name evidence="1" type="ORF">CCS01_19740</name>
</gene>
<reference evidence="1 2" key="1">
    <citation type="journal article" date="2018" name="Arch. Microbiol.">
        <title>New insights into the metabolic potential of the phototrophic purple bacterium Rhodopila globiformis DSM 161(T) from its draft genome sequence and evidence for a vanadium-dependent nitrogenase.</title>
        <authorList>
            <person name="Imhoff J.F."/>
            <person name="Rahn T."/>
            <person name="Kunzel S."/>
            <person name="Neulinger S.C."/>
        </authorList>
    </citation>
    <scope>NUCLEOTIDE SEQUENCE [LARGE SCALE GENOMIC DNA]</scope>
    <source>
        <strain evidence="1 2">DSM 161</strain>
    </source>
</reference>